<organism evidence="1 2">
    <name type="scientific">Trema orientale</name>
    <name type="common">Charcoal tree</name>
    <name type="synonym">Celtis orientalis</name>
    <dbReference type="NCBI Taxonomy" id="63057"/>
    <lineage>
        <taxon>Eukaryota</taxon>
        <taxon>Viridiplantae</taxon>
        <taxon>Streptophyta</taxon>
        <taxon>Embryophyta</taxon>
        <taxon>Tracheophyta</taxon>
        <taxon>Spermatophyta</taxon>
        <taxon>Magnoliopsida</taxon>
        <taxon>eudicotyledons</taxon>
        <taxon>Gunneridae</taxon>
        <taxon>Pentapetalae</taxon>
        <taxon>rosids</taxon>
        <taxon>fabids</taxon>
        <taxon>Rosales</taxon>
        <taxon>Cannabaceae</taxon>
        <taxon>Trema</taxon>
    </lineage>
</organism>
<evidence type="ECO:0008006" key="3">
    <source>
        <dbReference type="Google" id="ProtNLM"/>
    </source>
</evidence>
<keyword evidence="2" id="KW-1185">Reference proteome</keyword>
<dbReference type="OrthoDB" id="1867629at2759"/>
<evidence type="ECO:0000313" key="2">
    <source>
        <dbReference type="Proteomes" id="UP000237000"/>
    </source>
</evidence>
<name>A0A2P5EN89_TREOI</name>
<dbReference type="EMBL" id="JXTC01000122">
    <property type="protein sequence ID" value="PON87017.1"/>
    <property type="molecule type" value="Genomic_DNA"/>
</dbReference>
<protein>
    <recommendedName>
        <fullName evidence="3">F-box associated domain</fullName>
    </recommendedName>
</protein>
<proteinExistence type="predicted"/>
<gene>
    <name evidence="1" type="ORF">TorRG33x02_171300</name>
</gene>
<dbReference type="AlphaFoldDB" id="A0A2P5EN89"/>
<dbReference type="Proteomes" id="UP000237000">
    <property type="component" value="Unassembled WGS sequence"/>
</dbReference>
<reference evidence="2" key="1">
    <citation type="submission" date="2016-06" db="EMBL/GenBank/DDBJ databases">
        <title>Parallel loss of symbiosis genes in relatives of nitrogen-fixing non-legume Parasponia.</title>
        <authorList>
            <person name="Van Velzen R."/>
            <person name="Holmer R."/>
            <person name="Bu F."/>
            <person name="Rutten L."/>
            <person name="Van Zeijl A."/>
            <person name="Liu W."/>
            <person name="Santuari L."/>
            <person name="Cao Q."/>
            <person name="Sharma T."/>
            <person name="Shen D."/>
            <person name="Roswanjaya Y."/>
            <person name="Wardhani T."/>
            <person name="Kalhor M.S."/>
            <person name="Jansen J."/>
            <person name="Van den Hoogen J."/>
            <person name="Gungor B."/>
            <person name="Hartog M."/>
            <person name="Hontelez J."/>
            <person name="Verver J."/>
            <person name="Yang W.-C."/>
            <person name="Schijlen E."/>
            <person name="Repin R."/>
            <person name="Schilthuizen M."/>
            <person name="Schranz E."/>
            <person name="Heidstra R."/>
            <person name="Miyata K."/>
            <person name="Fedorova E."/>
            <person name="Kohlen W."/>
            <person name="Bisseling T."/>
            <person name="Smit S."/>
            <person name="Geurts R."/>
        </authorList>
    </citation>
    <scope>NUCLEOTIDE SEQUENCE [LARGE SCALE GENOMIC DNA]</scope>
    <source>
        <strain evidence="2">cv. RG33-2</strain>
    </source>
</reference>
<dbReference type="InParanoid" id="A0A2P5EN89"/>
<accession>A0A2P5EN89</accession>
<comment type="caution">
    <text evidence="1">The sequence shown here is derived from an EMBL/GenBank/DDBJ whole genome shotgun (WGS) entry which is preliminary data.</text>
</comment>
<evidence type="ECO:0000313" key="1">
    <source>
        <dbReference type="EMBL" id="PON87017.1"/>
    </source>
</evidence>
<sequence>MGNTILCFDMSEEKFHSIPFPDLHLEKTINCFRILEVWNESAVFFISTQCSWFSTSFEMWVMVDNFGGIEGSTYWIKHLKIGPLVCIRGPLAFWKEDELLLETRDGGVVSYNLYTRKIRKLPLCGATYAPRPKTCKATLCKHEDDLLEWERKLWRSEEDAMQSSLRVLDERDEKASEKVRELSDKKGMELNELKKKFDSCTT</sequence>